<protein>
    <submittedName>
        <fullName evidence="1">Uncharacterized protein</fullName>
    </submittedName>
</protein>
<dbReference type="EMBL" id="AWWV01015166">
    <property type="protein sequence ID" value="OMO53533.1"/>
    <property type="molecule type" value="Genomic_DNA"/>
</dbReference>
<dbReference type="OrthoDB" id="998572at2759"/>
<accession>A0A1R3G624</accession>
<keyword evidence="2" id="KW-1185">Reference proteome</keyword>
<name>A0A1R3G624_COCAP</name>
<evidence type="ECO:0000313" key="1">
    <source>
        <dbReference type="EMBL" id="OMO53533.1"/>
    </source>
</evidence>
<dbReference type="AlphaFoldDB" id="A0A1R3G624"/>
<gene>
    <name evidence="1" type="ORF">CCACVL1_28566</name>
</gene>
<dbReference type="Proteomes" id="UP000188268">
    <property type="component" value="Unassembled WGS sequence"/>
</dbReference>
<reference evidence="1 2" key="1">
    <citation type="submission" date="2013-09" db="EMBL/GenBank/DDBJ databases">
        <title>Corchorus capsularis genome sequencing.</title>
        <authorList>
            <person name="Alam M."/>
            <person name="Haque M.S."/>
            <person name="Islam M.S."/>
            <person name="Emdad E.M."/>
            <person name="Islam M.M."/>
            <person name="Ahmed B."/>
            <person name="Halim A."/>
            <person name="Hossen Q.M.M."/>
            <person name="Hossain M.Z."/>
            <person name="Ahmed R."/>
            <person name="Khan M.M."/>
            <person name="Islam R."/>
            <person name="Rashid M.M."/>
            <person name="Khan S.A."/>
            <person name="Rahman M.S."/>
            <person name="Alam M."/>
        </authorList>
    </citation>
    <scope>NUCLEOTIDE SEQUENCE [LARGE SCALE GENOMIC DNA]</scope>
    <source>
        <strain evidence="2">cv. CVL-1</strain>
        <tissue evidence="1">Whole seedling</tissue>
    </source>
</reference>
<organism evidence="1 2">
    <name type="scientific">Corchorus capsularis</name>
    <name type="common">Jute</name>
    <dbReference type="NCBI Taxonomy" id="210143"/>
    <lineage>
        <taxon>Eukaryota</taxon>
        <taxon>Viridiplantae</taxon>
        <taxon>Streptophyta</taxon>
        <taxon>Embryophyta</taxon>
        <taxon>Tracheophyta</taxon>
        <taxon>Spermatophyta</taxon>
        <taxon>Magnoliopsida</taxon>
        <taxon>eudicotyledons</taxon>
        <taxon>Gunneridae</taxon>
        <taxon>Pentapetalae</taxon>
        <taxon>rosids</taxon>
        <taxon>malvids</taxon>
        <taxon>Malvales</taxon>
        <taxon>Malvaceae</taxon>
        <taxon>Grewioideae</taxon>
        <taxon>Apeibeae</taxon>
        <taxon>Corchorus</taxon>
    </lineage>
</organism>
<sequence length="115" mass="12804">MGRNQVRVHVSDSVEHEFDKLHRIADRYMVYPLAAVEGAVQGVARGFHNLVTHKHPSDDRLVTGRPPPAAPAYQHPVQPYVCYGYPLPPPPPPAAAPPPQFQYHPAYPVPCRPPF</sequence>
<comment type="caution">
    <text evidence="1">The sequence shown here is derived from an EMBL/GenBank/DDBJ whole genome shotgun (WGS) entry which is preliminary data.</text>
</comment>
<proteinExistence type="predicted"/>
<evidence type="ECO:0000313" key="2">
    <source>
        <dbReference type="Proteomes" id="UP000188268"/>
    </source>
</evidence>
<dbReference type="OMA" id="PSQYANC"/>
<dbReference type="Gramene" id="OMO53533">
    <property type="protein sequence ID" value="OMO53533"/>
    <property type="gene ID" value="CCACVL1_28566"/>
</dbReference>